<evidence type="ECO:0000313" key="2">
    <source>
        <dbReference type="Proteomes" id="UP001597032"/>
    </source>
</evidence>
<evidence type="ECO:0000313" key="1">
    <source>
        <dbReference type="EMBL" id="MFD0762927.1"/>
    </source>
</evidence>
<name>A0ABW2ZB06_9FLAO</name>
<dbReference type="Proteomes" id="UP001597032">
    <property type="component" value="Unassembled WGS sequence"/>
</dbReference>
<proteinExistence type="predicted"/>
<accession>A0ABW2ZB06</accession>
<organism evidence="1 2">
    <name type="scientific">Lutibacter aestuarii</name>
    <dbReference type="NCBI Taxonomy" id="861111"/>
    <lineage>
        <taxon>Bacteria</taxon>
        <taxon>Pseudomonadati</taxon>
        <taxon>Bacteroidota</taxon>
        <taxon>Flavobacteriia</taxon>
        <taxon>Flavobacteriales</taxon>
        <taxon>Flavobacteriaceae</taxon>
        <taxon>Lutibacter</taxon>
    </lineage>
</organism>
<keyword evidence="2" id="KW-1185">Reference proteome</keyword>
<comment type="caution">
    <text evidence="1">The sequence shown here is derived from an EMBL/GenBank/DDBJ whole genome shotgun (WGS) entry which is preliminary data.</text>
</comment>
<gene>
    <name evidence="1" type="ORF">ACFQZW_12615</name>
</gene>
<dbReference type="EMBL" id="JBHTIC010000020">
    <property type="protein sequence ID" value="MFD0762927.1"/>
    <property type="molecule type" value="Genomic_DNA"/>
</dbReference>
<dbReference type="RefSeq" id="WP_298264139.1">
    <property type="nucleotide sequence ID" value="NZ_JBHTIC010000020.1"/>
</dbReference>
<protein>
    <submittedName>
        <fullName evidence="1">Uncharacterized protein</fullName>
    </submittedName>
</protein>
<sequence length="166" mass="19348">MKIFTIIVVSFLTLNFQTPLESARQDFPNIMSLEQAKEHISLLESDDSPEAIGYTAAMILMKSRYVKGPFAKLKYFKQGKKLLDQDIVENPTSIEIRYIRFLMQKQIPDFLGYNKNIEEDFNIIFNKIVTSNLNNNFKIKILNTMLLVDDLSEVRKNKIHQILDKL</sequence>
<reference evidence="2" key="1">
    <citation type="journal article" date="2019" name="Int. J. Syst. Evol. Microbiol.">
        <title>The Global Catalogue of Microorganisms (GCM) 10K type strain sequencing project: providing services to taxonomists for standard genome sequencing and annotation.</title>
        <authorList>
            <consortium name="The Broad Institute Genomics Platform"/>
            <consortium name="The Broad Institute Genome Sequencing Center for Infectious Disease"/>
            <person name="Wu L."/>
            <person name="Ma J."/>
        </authorList>
    </citation>
    <scope>NUCLEOTIDE SEQUENCE [LARGE SCALE GENOMIC DNA]</scope>
    <source>
        <strain evidence="2">CCUG 60022</strain>
    </source>
</reference>